<dbReference type="Proteomes" id="UP000490939">
    <property type="component" value="Unassembled WGS sequence"/>
</dbReference>
<evidence type="ECO:0000313" key="3">
    <source>
        <dbReference type="Proteomes" id="UP000490939"/>
    </source>
</evidence>
<feature type="chain" id="PRO_5034616950" description="Secreted protein" evidence="1">
    <location>
        <begin position="19"/>
        <end position="92"/>
    </location>
</feature>
<name>A0A8H3VT99_VENIN</name>
<organism evidence="2 3">
    <name type="scientific">Venturia inaequalis</name>
    <name type="common">Apple scab fungus</name>
    <dbReference type="NCBI Taxonomy" id="5025"/>
    <lineage>
        <taxon>Eukaryota</taxon>
        <taxon>Fungi</taxon>
        <taxon>Dikarya</taxon>
        <taxon>Ascomycota</taxon>
        <taxon>Pezizomycotina</taxon>
        <taxon>Dothideomycetes</taxon>
        <taxon>Pleosporomycetidae</taxon>
        <taxon>Venturiales</taxon>
        <taxon>Venturiaceae</taxon>
        <taxon>Venturia</taxon>
    </lineage>
</organism>
<dbReference type="AlphaFoldDB" id="A0A8H3VT99"/>
<keyword evidence="1" id="KW-0732">Signal</keyword>
<sequence length="92" mass="10303">MHYKTILPVLLLAQPSFAYWCCFQAKGSFATIASFLQSGENYRWTPGSGCMIQVDKTGKSCKDWKANPIGSTCDYFGLTTYGVVDQKECRKN</sequence>
<protein>
    <recommendedName>
        <fullName evidence="4">Secreted protein</fullName>
    </recommendedName>
</protein>
<gene>
    <name evidence="2" type="ORF">EG327_003497</name>
</gene>
<evidence type="ECO:0000256" key="1">
    <source>
        <dbReference type="SAM" id="SignalP"/>
    </source>
</evidence>
<dbReference type="EMBL" id="WNWR01000022">
    <property type="protein sequence ID" value="KAE9993735.1"/>
    <property type="molecule type" value="Genomic_DNA"/>
</dbReference>
<comment type="caution">
    <text evidence="2">The sequence shown here is derived from an EMBL/GenBank/DDBJ whole genome shotgun (WGS) entry which is preliminary data.</text>
</comment>
<evidence type="ECO:0008006" key="4">
    <source>
        <dbReference type="Google" id="ProtNLM"/>
    </source>
</evidence>
<accession>A0A8H3VT99</accession>
<feature type="signal peptide" evidence="1">
    <location>
        <begin position="1"/>
        <end position="18"/>
    </location>
</feature>
<evidence type="ECO:0000313" key="2">
    <source>
        <dbReference type="EMBL" id="KAE9993735.1"/>
    </source>
</evidence>
<keyword evidence="3" id="KW-1185">Reference proteome</keyword>
<proteinExistence type="predicted"/>
<reference evidence="2 3" key="1">
    <citation type="submission" date="2019-07" db="EMBL/GenBank/DDBJ databases">
        <title>Venturia inaequalis Genome Resource.</title>
        <authorList>
            <person name="Lichtner F.J."/>
        </authorList>
    </citation>
    <scope>NUCLEOTIDE SEQUENCE [LARGE SCALE GENOMIC DNA]</scope>
    <source>
        <strain evidence="2 3">DMI_063113</strain>
    </source>
</reference>